<evidence type="ECO:0000313" key="1">
    <source>
        <dbReference type="EMBL" id="MPN63268.1"/>
    </source>
</evidence>
<organism evidence="1">
    <name type="scientific">bioreactor metagenome</name>
    <dbReference type="NCBI Taxonomy" id="1076179"/>
    <lineage>
        <taxon>unclassified sequences</taxon>
        <taxon>metagenomes</taxon>
        <taxon>ecological metagenomes</taxon>
    </lineage>
</organism>
<accession>A0A645JHU0</accession>
<sequence>MSFIDVKIITNKSVRVLIIILSGVVPNRVMHIYAIIRDLLKDGGIGHYFIYMQKVT</sequence>
<proteinExistence type="predicted"/>
<gene>
    <name evidence="1" type="ORF">SDC9_211025</name>
</gene>
<dbReference type="EMBL" id="VSSQ01142419">
    <property type="protein sequence ID" value="MPN63268.1"/>
    <property type="molecule type" value="Genomic_DNA"/>
</dbReference>
<protein>
    <submittedName>
        <fullName evidence="1">Uncharacterized protein</fullName>
    </submittedName>
</protein>
<name>A0A645JHU0_9ZZZZ</name>
<comment type="caution">
    <text evidence="1">The sequence shown here is derived from an EMBL/GenBank/DDBJ whole genome shotgun (WGS) entry which is preliminary data.</text>
</comment>
<dbReference type="AlphaFoldDB" id="A0A645JHU0"/>
<reference evidence="1" key="1">
    <citation type="submission" date="2019-08" db="EMBL/GenBank/DDBJ databases">
        <authorList>
            <person name="Kucharzyk K."/>
            <person name="Murdoch R.W."/>
            <person name="Higgins S."/>
            <person name="Loffler F."/>
        </authorList>
    </citation>
    <scope>NUCLEOTIDE SEQUENCE</scope>
</reference>